<feature type="transmembrane region" description="Helical" evidence="1">
    <location>
        <begin position="31"/>
        <end position="50"/>
    </location>
</feature>
<sequence length="52" mass="5241">MEKALAYAISALLVAFGAWILIAGLSSGSPALWTIVALVPITIGIVSAFGPV</sequence>
<evidence type="ECO:0000313" key="2">
    <source>
        <dbReference type="EMBL" id="TWB83621.1"/>
    </source>
</evidence>
<keyword evidence="1" id="KW-0472">Membrane</keyword>
<evidence type="ECO:0000313" key="3">
    <source>
        <dbReference type="Proteomes" id="UP000315914"/>
    </source>
</evidence>
<keyword evidence="1" id="KW-1133">Transmembrane helix</keyword>
<proteinExistence type="predicted"/>
<keyword evidence="3" id="KW-1185">Reference proteome</keyword>
<protein>
    <submittedName>
        <fullName evidence="2">Uncharacterized protein</fullName>
    </submittedName>
</protein>
<accession>A0A560JAM1</accession>
<dbReference type="Proteomes" id="UP000315914">
    <property type="component" value="Unassembled WGS sequence"/>
</dbReference>
<evidence type="ECO:0000256" key="1">
    <source>
        <dbReference type="SAM" id="Phobius"/>
    </source>
</evidence>
<organism evidence="2 3">
    <name type="scientific">Bradyrhizobium sacchari</name>
    <dbReference type="NCBI Taxonomy" id="1399419"/>
    <lineage>
        <taxon>Bacteria</taxon>
        <taxon>Pseudomonadati</taxon>
        <taxon>Pseudomonadota</taxon>
        <taxon>Alphaproteobacteria</taxon>
        <taxon>Hyphomicrobiales</taxon>
        <taxon>Nitrobacteraceae</taxon>
        <taxon>Bradyrhizobium</taxon>
    </lineage>
</organism>
<feature type="transmembrane region" description="Helical" evidence="1">
    <location>
        <begin position="5"/>
        <end position="25"/>
    </location>
</feature>
<dbReference type="AlphaFoldDB" id="A0A560JAM1"/>
<dbReference type="RefSeq" id="WP_167523403.1">
    <property type="nucleotide sequence ID" value="NZ_LWIG01000033.1"/>
</dbReference>
<comment type="caution">
    <text evidence="2">The sequence shown here is derived from an EMBL/GenBank/DDBJ whole genome shotgun (WGS) entry which is preliminary data.</text>
</comment>
<keyword evidence="1" id="KW-0812">Transmembrane</keyword>
<gene>
    <name evidence="2" type="ORF">FBZ95_10155</name>
</gene>
<dbReference type="EMBL" id="VITW01000001">
    <property type="protein sequence ID" value="TWB83621.1"/>
    <property type="molecule type" value="Genomic_DNA"/>
</dbReference>
<name>A0A560JAM1_9BRAD</name>
<reference evidence="2 3" key="1">
    <citation type="submission" date="2019-06" db="EMBL/GenBank/DDBJ databases">
        <title>Genomic Encyclopedia of Type Strains, Phase IV (KMG-V): Genome sequencing to study the core and pangenomes of soil and plant-associated prokaryotes.</title>
        <authorList>
            <person name="Whitman W."/>
        </authorList>
    </citation>
    <scope>NUCLEOTIDE SEQUENCE [LARGE SCALE GENOMIC DNA]</scope>
    <source>
        <strain evidence="2 3">BR 10556</strain>
    </source>
</reference>